<dbReference type="RefSeq" id="WP_121144969.1">
    <property type="nucleotide sequence ID" value="NZ_RBWY01000002.1"/>
</dbReference>
<organism evidence="2 3">
    <name type="scientific">Orbus hercynius</name>
    <dbReference type="NCBI Taxonomy" id="593135"/>
    <lineage>
        <taxon>Bacteria</taxon>
        <taxon>Pseudomonadati</taxon>
        <taxon>Pseudomonadota</taxon>
        <taxon>Gammaproteobacteria</taxon>
        <taxon>Orbales</taxon>
        <taxon>Orbaceae</taxon>
        <taxon>Orbus</taxon>
    </lineage>
</organism>
<dbReference type="Proteomes" id="UP000278542">
    <property type="component" value="Unassembled WGS sequence"/>
</dbReference>
<sequence length="211" mass="25320">MQNKPVDLFDYYGQNPKQFYHKKIYSKFCIIFWLLFIILGYFIHPIMSIIGLFLFPIFLIISSKHYYFNATNNRKIVSVLDVSFENYLKKKDEILYCFLNKRFVRLKQLLDEKEDLSYIDHDFPDDLDEINQLSDEERSYFDSIHLEIDKEENSQKYYCILWQQRENPKDDEDELIGLTDVLILEHSDYLALNALIEPQKVKKNKATSIVS</sequence>
<keyword evidence="1" id="KW-1133">Transmembrane helix</keyword>
<proteinExistence type="predicted"/>
<feature type="transmembrane region" description="Helical" evidence="1">
    <location>
        <begin position="24"/>
        <end position="43"/>
    </location>
</feature>
<feature type="transmembrane region" description="Helical" evidence="1">
    <location>
        <begin position="49"/>
        <end position="68"/>
    </location>
</feature>
<protein>
    <submittedName>
        <fullName evidence="2">Uncharacterized protein</fullName>
    </submittedName>
</protein>
<accession>A0A495RGA3</accession>
<keyword evidence="3" id="KW-1185">Reference proteome</keyword>
<name>A0A495RGA3_9GAMM</name>
<keyword evidence="1" id="KW-0812">Transmembrane</keyword>
<gene>
    <name evidence="2" type="ORF">DES39_1295</name>
</gene>
<evidence type="ECO:0000313" key="2">
    <source>
        <dbReference type="EMBL" id="RKS85878.1"/>
    </source>
</evidence>
<dbReference type="EMBL" id="RBWY01000002">
    <property type="protein sequence ID" value="RKS85878.1"/>
    <property type="molecule type" value="Genomic_DNA"/>
</dbReference>
<keyword evidence="1" id="KW-0472">Membrane</keyword>
<evidence type="ECO:0000256" key="1">
    <source>
        <dbReference type="SAM" id="Phobius"/>
    </source>
</evidence>
<dbReference type="AlphaFoldDB" id="A0A495RGA3"/>
<evidence type="ECO:0000313" key="3">
    <source>
        <dbReference type="Proteomes" id="UP000278542"/>
    </source>
</evidence>
<reference evidence="2 3" key="1">
    <citation type="submission" date="2018-10" db="EMBL/GenBank/DDBJ databases">
        <title>Genomic Encyclopedia of Type Strains, Phase IV (KMG-IV): sequencing the most valuable type-strain genomes for metagenomic binning, comparative biology and taxonomic classification.</title>
        <authorList>
            <person name="Goeker M."/>
        </authorList>
    </citation>
    <scope>NUCLEOTIDE SEQUENCE [LARGE SCALE GENOMIC DNA]</scope>
    <source>
        <strain evidence="2 3">DSM 22228</strain>
    </source>
</reference>
<comment type="caution">
    <text evidence="2">The sequence shown here is derived from an EMBL/GenBank/DDBJ whole genome shotgun (WGS) entry which is preliminary data.</text>
</comment>